<evidence type="ECO:0000313" key="4">
    <source>
        <dbReference type="Proteomes" id="UP000006039"/>
    </source>
</evidence>
<dbReference type="RefSeq" id="XP_009226267.1">
    <property type="nucleotide sequence ID" value="XM_009228003.1"/>
</dbReference>
<evidence type="ECO:0000313" key="2">
    <source>
        <dbReference type="EMBL" id="EJT73293.1"/>
    </source>
</evidence>
<protein>
    <submittedName>
        <fullName evidence="2 3">Uncharacterized protein</fullName>
    </submittedName>
</protein>
<reference evidence="4" key="1">
    <citation type="submission" date="2010-07" db="EMBL/GenBank/DDBJ databases">
        <title>The genome sequence of Gaeumannomyces graminis var. tritici strain R3-111a-1.</title>
        <authorList>
            <consortium name="The Broad Institute Genome Sequencing Platform"/>
            <person name="Ma L.-J."/>
            <person name="Dead R."/>
            <person name="Young S."/>
            <person name="Zeng Q."/>
            <person name="Koehrsen M."/>
            <person name="Alvarado L."/>
            <person name="Berlin A."/>
            <person name="Chapman S.B."/>
            <person name="Chen Z."/>
            <person name="Freedman E."/>
            <person name="Gellesch M."/>
            <person name="Goldberg J."/>
            <person name="Griggs A."/>
            <person name="Gujja S."/>
            <person name="Heilman E.R."/>
            <person name="Heiman D."/>
            <person name="Hepburn T."/>
            <person name="Howarth C."/>
            <person name="Jen D."/>
            <person name="Larson L."/>
            <person name="Mehta T."/>
            <person name="Neiman D."/>
            <person name="Pearson M."/>
            <person name="Roberts A."/>
            <person name="Saif S."/>
            <person name="Shea T."/>
            <person name="Shenoy N."/>
            <person name="Sisk P."/>
            <person name="Stolte C."/>
            <person name="Sykes S."/>
            <person name="Walk T."/>
            <person name="White J."/>
            <person name="Yandava C."/>
            <person name="Haas B."/>
            <person name="Nusbaum C."/>
            <person name="Birren B."/>
        </authorList>
    </citation>
    <scope>NUCLEOTIDE SEQUENCE [LARGE SCALE GENOMIC DNA]</scope>
    <source>
        <strain evidence="4">R3-111a-1</strain>
    </source>
</reference>
<name>J3P9F7_GAET3</name>
<dbReference type="Proteomes" id="UP000006039">
    <property type="component" value="Unassembled WGS sequence"/>
</dbReference>
<feature type="compositionally biased region" description="Gly residues" evidence="1">
    <location>
        <begin position="105"/>
        <end position="124"/>
    </location>
</feature>
<dbReference type="EnsemblFungi" id="EJT73293">
    <property type="protein sequence ID" value="EJT73293"/>
    <property type="gene ID" value="GGTG_10138"/>
</dbReference>
<organism evidence="2">
    <name type="scientific">Gaeumannomyces tritici (strain R3-111a-1)</name>
    <name type="common">Wheat and barley take-all root rot fungus</name>
    <name type="synonym">Gaeumannomyces graminis var. tritici</name>
    <dbReference type="NCBI Taxonomy" id="644352"/>
    <lineage>
        <taxon>Eukaryota</taxon>
        <taxon>Fungi</taxon>
        <taxon>Dikarya</taxon>
        <taxon>Ascomycota</taxon>
        <taxon>Pezizomycotina</taxon>
        <taxon>Sordariomycetes</taxon>
        <taxon>Sordariomycetidae</taxon>
        <taxon>Magnaporthales</taxon>
        <taxon>Magnaporthaceae</taxon>
        <taxon>Gaeumannomyces</taxon>
    </lineage>
</organism>
<accession>J3P9F7</accession>
<reference evidence="3" key="4">
    <citation type="journal article" date="2015" name="G3 (Bethesda)">
        <title>Genome sequences of three phytopathogenic species of the Magnaporthaceae family of fungi.</title>
        <authorList>
            <person name="Okagaki L.H."/>
            <person name="Nunes C.C."/>
            <person name="Sailsbery J."/>
            <person name="Clay B."/>
            <person name="Brown D."/>
            <person name="John T."/>
            <person name="Oh Y."/>
            <person name="Young N."/>
            <person name="Fitzgerald M."/>
            <person name="Haas B.J."/>
            <person name="Zeng Q."/>
            <person name="Young S."/>
            <person name="Adiconis X."/>
            <person name="Fan L."/>
            <person name="Levin J.Z."/>
            <person name="Mitchell T.K."/>
            <person name="Okubara P.A."/>
            <person name="Farman M.L."/>
            <person name="Kohn L.M."/>
            <person name="Birren B."/>
            <person name="Ma L.-J."/>
            <person name="Dean R.A."/>
        </authorList>
    </citation>
    <scope>NUCLEOTIDE SEQUENCE</scope>
    <source>
        <strain evidence="3">R3-111a-1</strain>
    </source>
</reference>
<reference evidence="2" key="2">
    <citation type="submission" date="2010-07" db="EMBL/GenBank/DDBJ databases">
        <authorList>
            <consortium name="The Broad Institute Genome Sequencing Platform"/>
            <consortium name="Broad Institute Genome Sequencing Center for Infectious Disease"/>
            <person name="Ma L.-J."/>
            <person name="Dead R."/>
            <person name="Young S."/>
            <person name="Zeng Q."/>
            <person name="Koehrsen M."/>
            <person name="Alvarado L."/>
            <person name="Berlin A."/>
            <person name="Chapman S.B."/>
            <person name="Chen Z."/>
            <person name="Freedman E."/>
            <person name="Gellesch M."/>
            <person name="Goldberg J."/>
            <person name="Griggs A."/>
            <person name="Gujja S."/>
            <person name="Heilman E.R."/>
            <person name="Heiman D."/>
            <person name="Hepburn T."/>
            <person name="Howarth C."/>
            <person name="Jen D."/>
            <person name="Larson L."/>
            <person name="Mehta T."/>
            <person name="Neiman D."/>
            <person name="Pearson M."/>
            <person name="Roberts A."/>
            <person name="Saif S."/>
            <person name="Shea T."/>
            <person name="Shenoy N."/>
            <person name="Sisk P."/>
            <person name="Stolte C."/>
            <person name="Sykes S."/>
            <person name="Walk T."/>
            <person name="White J."/>
            <person name="Yandava C."/>
            <person name="Haas B."/>
            <person name="Nusbaum C."/>
            <person name="Birren B."/>
        </authorList>
    </citation>
    <scope>NUCLEOTIDE SEQUENCE</scope>
    <source>
        <strain evidence="2">R3-111a-1</strain>
    </source>
</reference>
<gene>
    <name evidence="3" type="primary">20350596</name>
    <name evidence="2" type="ORF">GGTG_10138</name>
</gene>
<keyword evidence="4" id="KW-1185">Reference proteome</keyword>
<dbReference type="HOGENOM" id="CLU_863418_0_0_1"/>
<dbReference type="eggNOG" id="ENOG502RNB0">
    <property type="taxonomic scope" value="Eukaryota"/>
</dbReference>
<dbReference type="VEuPathDB" id="FungiDB:GGTG_10138"/>
<proteinExistence type="predicted"/>
<reference evidence="3" key="5">
    <citation type="submission" date="2018-04" db="UniProtKB">
        <authorList>
            <consortium name="EnsemblFungi"/>
        </authorList>
    </citation>
    <scope>IDENTIFICATION</scope>
    <source>
        <strain evidence="3">R3-111a-1</strain>
    </source>
</reference>
<sequence>MKLRHMLQVAVCARVRDHEMPLAGLSRDMAAVPCGGGGDGGAGQEEDEQHQQQHPMRGVWQEMLHATQDHGRWLAAVAETYHYAYSAGSVEADADVRALTGALLGGGGGGDQQPGQGHGGGGGLAATEEERKLFLLEAEDVRALRLALDAQEAHGQRKWRPAAEYARAFARTPVGAALLAPGSGRKGEEEEEEAAMTAAATATTVGPSPLQQHQVQQQGHRRGRGGSDAVVGFAPAPAFVQPPNHGALTSWKRSCLLADLRERAVRERLRYRGEGDRLFDIPRGDPEPRHLMASRVTGAQREIVCGVVCPPGWPPLPDRFRG</sequence>
<evidence type="ECO:0000256" key="1">
    <source>
        <dbReference type="SAM" id="MobiDB-lite"/>
    </source>
</evidence>
<evidence type="ECO:0000313" key="3">
    <source>
        <dbReference type="EnsemblFungi" id="EJT73293"/>
    </source>
</evidence>
<dbReference type="AlphaFoldDB" id="J3P9F7"/>
<feature type="region of interest" description="Disordered" evidence="1">
    <location>
        <begin position="105"/>
        <end position="125"/>
    </location>
</feature>
<dbReference type="EMBL" id="GL385399">
    <property type="protein sequence ID" value="EJT73293.1"/>
    <property type="molecule type" value="Genomic_DNA"/>
</dbReference>
<reference evidence="2" key="3">
    <citation type="submission" date="2010-09" db="EMBL/GenBank/DDBJ databases">
        <title>Annotation of Gaeumannomyces graminis var. tritici R3-111a-1.</title>
        <authorList>
            <consortium name="The Broad Institute Genome Sequencing Platform"/>
            <person name="Ma L.-J."/>
            <person name="Dead R."/>
            <person name="Young S.K."/>
            <person name="Zeng Q."/>
            <person name="Gargeya S."/>
            <person name="Fitzgerald M."/>
            <person name="Haas B."/>
            <person name="Abouelleil A."/>
            <person name="Alvarado L."/>
            <person name="Arachchi H.M."/>
            <person name="Berlin A."/>
            <person name="Brown A."/>
            <person name="Chapman S.B."/>
            <person name="Chen Z."/>
            <person name="Dunbar C."/>
            <person name="Freedman E."/>
            <person name="Gearin G."/>
            <person name="Gellesch M."/>
            <person name="Goldberg J."/>
            <person name="Griggs A."/>
            <person name="Gujja S."/>
            <person name="Heiman D."/>
            <person name="Howarth C."/>
            <person name="Larson L."/>
            <person name="Lui A."/>
            <person name="MacDonald P.J.P."/>
            <person name="Mehta T."/>
            <person name="Montmayeur A."/>
            <person name="Murphy C."/>
            <person name="Neiman D."/>
            <person name="Pearson M."/>
            <person name="Priest M."/>
            <person name="Roberts A."/>
            <person name="Saif S."/>
            <person name="Shea T."/>
            <person name="Shenoy N."/>
            <person name="Sisk P."/>
            <person name="Stolte C."/>
            <person name="Sykes S."/>
            <person name="Yandava C."/>
            <person name="Wortman J."/>
            <person name="Nusbaum C."/>
            <person name="Birren B."/>
        </authorList>
    </citation>
    <scope>NUCLEOTIDE SEQUENCE</scope>
    <source>
        <strain evidence="2">R3-111a-1</strain>
    </source>
</reference>
<feature type="compositionally biased region" description="Gly residues" evidence="1">
    <location>
        <begin position="34"/>
        <end position="43"/>
    </location>
</feature>
<dbReference type="OrthoDB" id="5245117at2759"/>
<dbReference type="GeneID" id="20350596"/>
<feature type="region of interest" description="Disordered" evidence="1">
    <location>
        <begin position="33"/>
        <end position="55"/>
    </location>
</feature>